<reference evidence="1" key="1">
    <citation type="submission" date="2018-05" db="EMBL/GenBank/DDBJ databases">
        <authorList>
            <person name="Lanie J.A."/>
            <person name="Ng W.-L."/>
            <person name="Kazmierczak K.M."/>
            <person name="Andrzejewski T.M."/>
            <person name="Davidsen T.M."/>
            <person name="Wayne K.J."/>
            <person name="Tettelin H."/>
            <person name="Glass J.I."/>
            <person name="Rusch D."/>
            <person name="Podicherti R."/>
            <person name="Tsui H.-C.T."/>
            <person name="Winkler M.E."/>
        </authorList>
    </citation>
    <scope>NUCLEOTIDE SEQUENCE</scope>
</reference>
<organism evidence="1">
    <name type="scientific">marine metagenome</name>
    <dbReference type="NCBI Taxonomy" id="408172"/>
    <lineage>
        <taxon>unclassified sequences</taxon>
        <taxon>metagenomes</taxon>
        <taxon>ecological metagenomes</taxon>
    </lineage>
</organism>
<proteinExistence type="predicted"/>
<feature type="non-terminal residue" evidence="1">
    <location>
        <position position="1"/>
    </location>
</feature>
<protein>
    <submittedName>
        <fullName evidence="1">Uncharacterized protein</fullName>
    </submittedName>
</protein>
<gene>
    <name evidence="1" type="ORF">METZ01_LOCUS163039</name>
</gene>
<accession>A0A382B8R0</accession>
<dbReference type="AlphaFoldDB" id="A0A382B8R0"/>
<dbReference type="EMBL" id="UINC01028712">
    <property type="protein sequence ID" value="SVB10185.1"/>
    <property type="molecule type" value="Genomic_DNA"/>
</dbReference>
<sequence length="196" mass="22605">VEDIKNEIEVLRTRVMKYEHKYPEPNYTKQLKELINKPPPAHKISLKNGSIIKGTIEKDKLDYLLVDTDVGKLTINKSDIENIDDLILPTPDVVFIGHGQEEVFETYRLYTGKVINQGSRRGDFVRVIYNLWGENTQLIRSDSSFVEGTQVIYRSGIVTDTVLEPNQSAQFEVQIFIPDSIKISYITRDVRWALFD</sequence>
<name>A0A382B8R0_9ZZZZ</name>
<evidence type="ECO:0000313" key="1">
    <source>
        <dbReference type="EMBL" id="SVB10185.1"/>
    </source>
</evidence>